<sequence>MDDDPYKTAYRLLMEGIRAPRDNTTFHGVLQSTPQEIASGEGRYRMSDIQLHATNRVLDIFSHGMGALLALDMGLDKTLVVRCHTAPQEERRSACSLHRLEARIIRPDQAAPMHRHTGGKDTHASYPSVLFTIGKRRLAHRCNRSLRTSFYHGREGLPLPYTDDIEHYRHTVQWELVDLEEGHKVANADTSTTIAIKCLNSVLHRSHRGTWRDSFKKVFVRRTKSKLLGGADRLSDDLNAILACSLRAFTIRIRKDATFNGHAVCNYPLGTRQLITYDPPKNERQEQEDVREYWDASMADIRVKRIKVHGSVLINGLQHTYLVD</sequence>
<evidence type="ECO:0000313" key="1">
    <source>
        <dbReference type="EMBL" id="PVI08143.1"/>
    </source>
</evidence>
<gene>
    <name evidence="1" type="ORF">DM02DRAFT_666118</name>
</gene>
<reference evidence="1 2" key="1">
    <citation type="journal article" date="2018" name="Sci. Rep.">
        <title>Comparative genomics provides insights into the lifestyle and reveals functional heterogeneity of dark septate endophytic fungi.</title>
        <authorList>
            <person name="Knapp D.G."/>
            <person name="Nemeth J.B."/>
            <person name="Barry K."/>
            <person name="Hainaut M."/>
            <person name="Henrissat B."/>
            <person name="Johnson J."/>
            <person name="Kuo A."/>
            <person name="Lim J.H.P."/>
            <person name="Lipzen A."/>
            <person name="Nolan M."/>
            <person name="Ohm R.A."/>
            <person name="Tamas L."/>
            <person name="Grigoriev I.V."/>
            <person name="Spatafora J.W."/>
            <person name="Nagy L.G."/>
            <person name="Kovacs G.M."/>
        </authorList>
    </citation>
    <scope>NUCLEOTIDE SEQUENCE [LARGE SCALE GENOMIC DNA]</scope>
    <source>
        <strain evidence="1 2">DSE2036</strain>
    </source>
</reference>
<organism evidence="1 2">
    <name type="scientific">Periconia macrospinosa</name>
    <dbReference type="NCBI Taxonomy" id="97972"/>
    <lineage>
        <taxon>Eukaryota</taxon>
        <taxon>Fungi</taxon>
        <taxon>Dikarya</taxon>
        <taxon>Ascomycota</taxon>
        <taxon>Pezizomycotina</taxon>
        <taxon>Dothideomycetes</taxon>
        <taxon>Pleosporomycetidae</taxon>
        <taxon>Pleosporales</taxon>
        <taxon>Massarineae</taxon>
        <taxon>Periconiaceae</taxon>
        <taxon>Periconia</taxon>
    </lineage>
</organism>
<protein>
    <recommendedName>
        <fullName evidence="3">SNF2 N-terminal domain-containing protein</fullName>
    </recommendedName>
</protein>
<name>A0A2V1EC88_9PLEO</name>
<dbReference type="Proteomes" id="UP000244855">
    <property type="component" value="Unassembled WGS sequence"/>
</dbReference>
<accession>A0A2V1EC88</accession>
<evidence type="ECO:0000313" key="2">
    <source>
        <dbReference type="Proteomes" id="UP000244855"/>
    </source>
</evidence>
<evidence type="ECO:0008006" key="3">
    <source>
        <dbReference type="Google" id="ProtNLM"/>
    </source>
</evidence>
<dbReference type="EMBL" id="KZ805301">
    <property type="protein sequence ID" value="PVI08143.1"/>
    <property type="molecule type" value="Genomic_DNA"/>
</dbReference>
<dbReference type="OrthoDB" id="3796869at2759"/>
<proteinExistence type="predicted"/>
<dbReference type="AlphaFoldDB" id="A0A2V1EC88"/>
<keyword evidence="2" id="KW-1185">Reference proteome</keyword>